<feature type="transmembrane region" description="Helical" evidence="1">
    <location>
        <begin position="247"/>
        <end position="268"/>
    </location>
</feature>
<gene>
    <name evidence="2" type="ORF">ACFQ2S_01375</name>
</gene>
<dbReference type="Proteomes" id="UP001597108">
    <property type="component" value="Unassembled WGS sequence"/>
</dbReference>
<keyword evidence="1" id="KW-1133">Transmembrane helix</keyword>
<proteinExistence type="predicted"/>
<keyword evidence="3" id="KW-1185">Reference proteome</keyword>
<dbReference type="RefSeq" id="WP_386072082.1">
    <property type="nucleotide sequence ID" value="NZ_JBHTJT010000005.1"/>
</dbReference>
<dbReference type="Pfam" id="PF14023">
    <property type="entry name" value="Bestrophin-like"/>
    <property type="match status" value="1"/>
</dbReference>
<keyword evidence="1" id="KW-0472">Membrane</keyword>
<organism evidence="2 3">
    <name type="scientific">Tropicimonas aquimaris</name>
    <dbReference type="NCBI Taxonomy" id="914152"/>
    <lineage>
        <taxon>Bacteria</taxon>
        <taxon>Pseudomonadati</taxon>
        <taxon>Pseudomonadota</taxon>
        <taxon>Alphaproteobacteria</taxon>
        <taxon>Rhodobacterales</taxon>
        <taxon>Roseobacteraceae</taxon>
        <taxon>Tropicimonas</taxon>
    </lineage>
</organism>
<evidence type="ECO:0000313" key="2">
    <source>
        <dbReference type="EMBL" id="MFD0978289.1"/>
    </source>
</evidence>
<comment type="caution">
    <text evidence="2">The sequence shown here is derived from an EMBL/GenBank/DDBJ whole genome shotgun (WGS) entry which is preliminary data.</text>
</comment>
<evidence type="ECO:0000313" key="3">
    <source>
        <dbReference type="Proteomes" id="UP001597108"/>
    </source>
</evidence>
<sequence>MLTLCFSLNGLNLQWCDQMSGTETADLFVGFTEPLLPFSYLAVLTLVVLPVAAFLGFRVGQIAHRRNQNNKGQPEQAPGATSLGAMLALLGLLLGFAFSSALGWREERQGALVREAAAISTAFLTANLVDEPGRTVLQSQILAYARTRIANPADIRTKTAWNAFLERTFESQTKIWPATMQAIGGATSDPIRAAVVRSVTDMLDAHTLRLAAAAEQIPPPAKLMIFLASVVAIFVVGNRTALQGRELTWHVFAFAGLLSVVMIVIFDLDRALEGSMRVNPDTLIATIREMETALGNAAD</sequence>
<evidence type="ECO:0008006" key="4">
    <source>
        <dbReference type="Google" id="ProtNLM"/>
    </source>
</evidence>
<dbReference type="EMBL" id="JBHTJT010000005">
    <property type="protein sequence ID" value="MFD0978289.1"/>
    <property type="molecule type" value="Genomic_DNA"/>
</dbReference>
<name>A0ABW3IJW5_9RHOB</name>
<protein>
    <recommendedName>
        <fullName evidence="4">DUF4239 domain-containing protein</fullName>
    </recommendedName>
</protein>
<feature type="transmembrane region" description="Helical" evidence="1">
    <location>
        <begin position="38"/>
        <end position="59"/>
    </location>
</feature>
<feature type="transmembrane region" description="Helical" evidence="1">
    <location>
        <begin position="223"/>
        <end position="241"/>
    </location>
</feature>
<reference evidence="3" key="1">
    <citation type="journal article" date="2019" name="Int. J. Syst. Evol. Microbiol.">
        <title>The Global Catalogue of Microorganisms (GCM) 10K type strain sequencing project: providing services to taxonomists for standard genome sequencing and annotation.</title>
        <authorList>
            <consortium name="The Broad Institute Genomics Platform"/>
            <consortium name="The Broad Institute Genome Sequencing Center for Infectious Disease"/>
            <person name="Wu L."/>
            <person name="Ma J."/>
        </authorList>
    </citation>
    <scope>NUCLEOTIDE SEQUENCE [LARGE SCALE GENOMIC DNA]</scope>
    <source>
        <strain evidence="3">CCUG 60524</strain>
    </source>
</reference>
<feature type="transmembrane region" description="Helical" evidence="1">
    <location>
        <begin position="80"/>
        <end position="99"/>
    </location>
</feature>
<dbReference type="InterPro" id="IPR025333">
    <property type="entry name" value="DUF4239"/>
</dbReference>
<accession>A0ABW3IJW5</accession>
<evidence type="ECO:0000256" key="1">
    <source>
        <dbReference type="SAM" id="Phobius"/>
    </source>
</evidence>
<keyword evidence="1" id="KW-0812">Transmembrane</keyword>